<evidence type="ECO:0000313" key="1">
    <source>
        <dbReference type="EMBL" id="CBX96835.1"/>
    </source>
</evidence>
<dbReference type="AlphaFoldDB" id="E4ZZX5"/>
<dbReference type="VEuPathDB" id="FungiDB:LEMA_uP099660.1"/>
<keyword evidence="2" id="KW-1185">Reference proteome</keyword>
<dbReference type="Proteomes" id="UP000002668">
    <property type="component" value="Genome"/>
</dbReference>
<protein>
    <submittedName>
        <fullName evidence="1">Predicted protein</fullName>
    </submittedName>
</protein>
<dbReference type="EMBL" id="FP929130">
    <property type="protein sequence ID" value="CBX96835.1"/>
    <property type="molecule type" value="Genomic_DNA"/>
</dbReference>
<reference evidence="2" key="1">
    <citation type="journal article" date="2011" name="Nat. Commun.">
        <title>Effector diversification within compartments of the Leptosphaeria maculans genome affected by Repeat-Induced Point mutations.</title>
        <authorList>
            <person name="Rouxel T."/>
            <person name="Grandaubert J."/>
            <person name="Hane J.K."/>
            <person name="Hoede C."/>
            <person name="van de Wouw A.P."/>
            <person name="Couloux A."/>
            <person name="Dominguez V."/>
            <person name="Anthouard V."/>
            <person name="Bally P."/>
            <person name="Bourras S."/>
            <person name="Cozijnsen A.J."/>
            <person name="Ciuffetti L.M."/>
            <person name="Degrave A."/>
            <person name="Dilmaghani A."/>
            <person name="Duret L."/>
            <person name="Fudal I."/>
            <person name="Goodwin S.B."/>
            <person name="Gout L."/>
            <person name="Glaser N."/>
            <person name="Linglin J."/>
            <person name="Kema G.H.J."/>
            <person name="Lapalu N."/>
            <person name="Lawrence C.B."/>
            <person name="May K."/>
            <person name="Meyer M."/>
            <person name="Ollivier B."/>
            <person name="Poulain J."/>
            <person name="Schoch C.L."/>
            <person name="Simon A."/>
            <person name="Spatafora J.W."/>
            <person name="Stachowiak A."/>
            <person name="Turgeon B.G."/>
            <person name="Tyler B.M."/>
            <person name="Vincent D."/>
            <person name="Weissenbach J."/>
            <person name="Amselem J."/>
            <person name="Quesneville H."/>
            <person name="Oliver R.P."/>
            <person name="Wincker P."/>
            <person name="Balesdent M.-H."/>
            <person name="Howlett B.J."/>
        </authorList>
    </citation>
    <scope>NUCLEOTIDE SEQUENCE [LARGE SCALE GENOMIC DNA]</scope>
    <source>
        <strain evidence="2">JN3 / isolate v23.1.3 / race Av1-4-5-6-7-8</strain>
    </source>
</reference>
<sequence length="51" mass="5639">MAENIERSVHGFACSESVGNLGAMPSFAEQMHWAHVYSEAPQCLSVHTFPF</sequence>
<proteinExistence type="predicted"/>
<evidence type="ECO:0000313" key="2">
    <source>
        <dbReference type="Proteomes" id="UP000002668"/>
    </source>
</evidence>
<accession>E4ZZX5</accession>
<dbReference type="HOGENOM" id="CLU_3106844_0_0_1"/>
<organism evidence="2">
    <name type="scientific">Leptosphaeria maculans (strain JN3 / isolate v23.1.3 / race Av1-4-5-6-7-8)</name>
    <name type="common">Blackleg fungus</name>
    <name type="synonym">Phoma lingam</name>
    <dbReference type="NCBI Taxonomy" id="985895"/>
    <lineage>
        <taxon>Eukaryota</taxon>
        <taxon>Fungi</taxon>
        <taxon>Dikarya</taxon>
        <taxon>Ascomycota</taxon>
        <taxon>Pezizomycotina</taxon>
        <taxon>Dothideomycetes</taxon>
        <taxon>Pleosporomycetidae</taxon>
        <taxon>Pleosporales</taxon>
        <taxon>Pleosporineae</taxon>
        <taxon>Leptosphaeriaceae</taxon>
        <taxon>Plenodomus</taxon>
        <taxon>Plenodomus lingam/Leptosphaeria maculans species complex</taxon>
    </lineage>
</organism>
<name>E4ZZX5_LEPMJ</name>
<gene>
    <name evidence="1" type="ORF">LEMA_uP099660.1</name>
</gene>
<dbReference type="InParanoid" id="E4ZZX5"/>